<dbReference type="AlphaFoldDB" id="A0A163CSG3"/>
<dbReference type="InterPro" id="IPR016181">
    <property type="entry name" value="Acyl_CoA_acyltransferase"/>
</dbReference>
<keyword evidence="3" id="KW-1185">Reference proteome</keyword>
<evidence type="ECO:0000313" key="2">
    <source>
        <dbReference type="EMBL" id="KZS42721.1"/>
    </source>
</evidence>
<gene>
    <name evidence="2" type="ORF">AWE51_01825</name>
</gene>
<evidence type="ECO:0000313" key="3">
    <source>
        <dbReference type="Proteomes" id="UP000076715"/>
    </source>
</evidence>
<dbReference type="EMBL" id="LQRT01000002">
    <property type="protein sequence ID" value="KZS42721.1"/>
    <property type="molecule type" value="Genomic_DNA"/>
</dbReference>
<accession>A0A163CSG3</accession>
<dbReference type="GO" id="GO:0016747">
    <property type="term" value="F:acyltransferase activity, transferring groups other than amino-acyl groups"/>
    <property type="evidence" value="ECO:0007669"/>
    <property type="project" value="InterPro"/>
</dbReference>
<name>A0A163CSG3_9FLAO</name>
<evidence type="ECO:0000259" key="1">
    <source>
        <dbReference type="PROSITE" id="PS51186"/>
    </source>
</evidence>
<dbReference type="Gene3D" id="3.40.630.30">
    <property type="match status" value="1"/>
</dbReference>
<proteinExistence type="predicted"/>
<dbReference type="CDD" id="cd04301">
    <property type="entry name" value="NAT_SF"/>
    <property type="match status" value="1"/>
</dbReference>
<organism evidence="2 3">
    <name type="scientific">Aquimarina aggregata</name>
    <dbReference type="NCBI Taxonomy" id="1642818"/>
    <lineage>
        <taxon>Bacteria</taxon>
        <taxon>Pseudomonadati</taxon>
        <taxon>Bacteroidota</taxon>
        <taxon>Flavobacteriia</taxon>
        <taxon>Flavobacteriales</taxon>
        <taxon>Flavobacteriaceae</taxon>
        <taxon>Aquimarina</taxon>
    </lineage>
</organism>
<dbReference type="OrthoDB" id="9789603at2"/>
<dbReference type="STRING" id="1642818.AWE51_01825"/>
<dbReference type="PROSITE" id="PS51186">
    <property type="entry name" value="GNAT"/>
    <property type="match status" value="1"/>
</dbReference>
<comment type="caution">
    <text evidence="2">The sequence shown here is derived from an EMBL/GenBank/DDBJ whole genome shotgun (WGS) entry which is preliminary data.</text>
</comment>
<protein>
    <submittedName>
        <fullName evidence="2">GCN5 family acetyltransferase</fullName>
    </submittedName>
</protein>
<reference evidence="2 3" key="1">
    <citation type="submission" date="2016-01" db="EMBL/GenBank/DDBJ databases">
        <title>The draft genome sequence of Aquimarina sp. RZW4-3-2.</title>
        <authorList>
            <person name="Wang Y."/>
        </authorList>
    </citation>
    <scope>NUCLEOTIDE SEQUENCE [LARGE SCALE GENOMIC DNA]</scope>
    <source>
        <strain evidence="2 3">RZW4-3-2</strain>
    </source>
</reference>
<keyword evidence="2" id="KW-0808">Transferase</keyword>
<feature type="domain" description="N-acetyltransferase" evidence="1">
    <location>
        <begin position="2"/>
        <end position="139"/>
    </location>
</feature>
<dbReference type="Proteomes" id="UP000076715">
    <property type="component" value="Unassembled WGS sequence"/>
</dbReference>
<dbReference type="RefSeq" id="WP_066310946.1">
    <property type="nucleotide sequence ID" value="NZ_LQRT01000002.1"/>
</dbReference>
<sequence>MYTIKIIPKDAIKSILPLLRKLNPNIDEDTLKNRLDQMLIQGYECVGVYDDKVLIGISGMWFLTKYYVGKHVEPDNVFILPEYQGKGIGKLLINWIFEYAKSKGCVASELNCYIDNKAGHKFWKNHGYDIIAYHFQKEL</sequence>
<dbReference type="SUPFAM" id="SSF55729">
    <property type="entry name" value="Acyl-CoA N-acyltransferases (Nat)"/>
    <property type="match status" value="1"/>
</dbReference>
<dbReference type="Pfam" id="PF00583">
    <property type="entry name" value="Acetyltransf_1"/>
    <property type="match status" value="1"/>
</dbReference>
<dbReference type="InterPro" id="IPR000182">
    <property type="entry name" value="GNAT_dom"/>
</dbReference>